<dbReference type="Proteomes" id="UP000654345">
    <property type="component" value="Unassembled WGS sequence"/>
</dbReference>
<evidence type="ECO:0000313" key="1">
    <source>
        <dbReference type="EMBL" id="GHO53162.1"/>
    </source>
</evidence>
<dbReference type="Pfam" id="PF10978">
    <property type="entry name" value="DUF2785"/>
    <property type="match status" value="1"/>
</dbReference>
<name>A0ABQ3UKG3_9CHLR</name>
<accession>A0ABQ3UKG3</accession>
<reference evidence="1 2" key="1">
    <citation type="journal article" date="2021" name="Int. J. Syst. Evol. Microbiol.">
        <title>Reticulibacter mediterranei gen. nov., sp. nov., within the new family Reticulibacteraceae fam. nov., and Ktedonospora formicarum gen. nov., sp. nov., Ktedonobacter robiniae sp. nov., Dictyobacter formicarum sp. nov. and Dictyobacter arantiisoli sp. nov., belonging to the class Ktedonobacteria.</title>
        <authorList>
            <person name="Yabe S."/>
            <person name="Zheng Y."/>
            <person name="Wang C.M."/>
            <person name="Sakai Y."/>
            <person name="Abe K."/>
            <person name="Yokota A."/>
            <person name="Donadio S."/>
            <person name="Cavaletti L."/>
            <person name="Monciardini P."/>
        </authorList>
    </citation>
    <scope>NUCLEOTIDE SEQUENCE [LARGE SCALE GENOMIC DNA]</scope>
    <source>
        <strain evidence="1 2">SOSP1-30</strain>
    </source>
</reference>
<proteinExistence type="predicted"/>
<organism evidence="1 2">
    <name type="scientific">Ktedonobacter robiniae</name>
    <dbReference type="NCBI Taxonomy" id="2778365"/>
    <lineage>
        <taxon>Bacteria</taxon>
        <taxon>Bacillati</taxon>
        <taxon>Chloroflexota</taxon>
        <taxon>Ktedonobacteria</taxon>
        <taxon>Ktedonobacterales</taxon>
        <taxon>Ktedonobacteraceae</taxon>
        <taxon>Ktedonobacter</taxon>
    </lineage>
</organism>
<evidence type="ECO:0000313" key="2">
    <source>
        <dbReference type="Proteomes" id="UP000654345"/>
    </source>
</evidence>
<protein>
    <submittedName>
        <fullName evidence="1">Membrane protein</fullName>
    </submittedName>
</protein>
<dbReference type="EMBL" id="BNJG01000001">
    <property type="protein sequence ID" value="GHO53162.1"/>
    <property type="molecule type" value="Genomic_DNA"/>
</dbReference>
<comment type="caution">
    <text evidence="1">The sequence shown here is derived from an EMBL/GenBank/DDBJ whole genome shotgun (WGS) entry which is preliminary data.</text>
</comment>
<sequence>MEATDNLAENKEALRSIVEQNYAIPEALDSLEFAQKLLVNLGSSDEELRDDLSYMILARGILEPGKLESEQLKQLLISVLNDEHLFYHIGEVNNDSILMRSFSNLIIAAILYTDASRPSLSRESIGRVKDALVRYVREEKDWRGYIEGKGWAHSMAHLAEALDTYAQHPHATSDDRKDVLKLLSQLSKTSVPLFYEEDVRLATVAHHIILGKQVDSEFLHSWLKSCYVQRETDIRSWRRANNTKSFLRSLYFLLLWDNIGVGLMDDIAHILRRQDEPFAENEEGI</sequence>
<keyword evidence="2" id="KW-1185">Reference proteome</keyword>
<dbReference type="InterPro" id="IPR021247">
    <property type="entry name" value="DUF2785"/>
</dbReference>
<dbReference type="RefSeq" id="WP_201370001.1">
    <property type="nucleotide sequence ID" value="NZ_BNJG01000001.1"/>
</dbReference>
<gene>
    <name evidence="1" type="ORF">KSB_16370</name>
</gene>